<dbReference type="InterPro" id="IPR008920">
    <property type="entry name" value="TF_FadR/GntR_C"/>
</dbReference>
<dbReference type="EMBL" id="JAGSOV010000039">
    <property type="protein sequence ID" value="MCO1657036.1"/>
    <property type="molecule type" value="Genomic_DNA"/>
</dbReference>
<keyword evidence="2" id="KW-0238">DNA-binding</keyword>
<dbReference type="SMART" id="SM00895">
    <property type="entry name" value="FCD"/>
    <property type="match status" value="2"/>
</dbReference>
<dbReference type="InterPro" id="IPR036390">
    <property type="entry name" value="WH_DNA-bd_sf"/>
</dbReference>
<proteinExistence type="predicted"/>
<evidence type="ECO:0000259" key="4">
    <source>
        <dbReference type="PROSITE" id="PS50949"/>
    </source>
</evidence>
<evidence type="ECO:0000256" key="1">
    <source>
        <dbReference type="ARBA" id="ARBA00023015"/>
    </source>
</evidence>
<keyword evidence="6" id="KW-1185">Reference proteome</keyword>
<dbReference type="Pfam" id="PF07729">
    <property type="entry name" value="FCD"/>
    <property type="match status" value="1"/>
</dbReference>
<reference evidence="5" key="1">
    <citation type="submission" date="2021-04" db="EMBL/GenBank/DDBJ databases">
        <title>Pseudonocardia sp. nov., isolated from sandy soil of mangrove forest.</title>
        <authorList>
            <person name="Zan Z."/>
            <person name="Huang R."/>
            <person name="Liu W."/>
        </authorList>
    </citation>
    <scope>NUCLEOTIDE SEQUENCE</scope>
    <source>
        <strain evidence="5">S2-4</strain>
    </source>
</reference>
<dbReference type="SUPFAM" id="SSF46785">
    <property type="entry name" value="Winged helix' DNA-binding domain"/>
    <property type="match status" value="2"/>
</dbReference>
<accession>A0ABT1A248</accession>
<dbReference type="PANTHER" id="PTHR43537:SF44">
    <property type="entry name" value="GNTR FAMILY REGULATORY PROTEIN"/>
    <property type="match status" value="1"/>
</dbReference>
<organism evidence="5 6">
    <name type="scientific">Pseudonocardia humida</name>
    <dbReference type="NCBI Taxonomy" id="2800819"/>
    <lineage>
        <taxon>Bacteria</taxon>
        <taxon>Bacillati</taxon>
        <taxon>Actinomycetota</taxon>
        <taxon>Actinomycetes</taxon>
        <taxon>Pseudonocardiales</taxon>
        <taxon>Pseudonocardiaceae</taxon>
        <taxon>Pseudonocardia</taxon>
    </lineage>
</organism>
<feature type="domain" description="HTH gntR-type" evidence="4">
    <location>
        <begin position="2"/>
        <end position="72"/>
    </location>
</feature>
<gene>
    <name evidence="5" type="ORF">KDL28_18400</name>
</gene>
<dbReference type="Pfam" id="PF00392">
    <property type="entry name" value="GntR"/>
    <property type="match status" value="1"/>
</dbReference>
<dbReference type="RefSeq" id="WP_252440337.1">
    <property type="nucleotide sequence ID" value="NZ_JAGSOV010000039.1"/>
</dbReference>
<evidence type="ECO:0000256" key="3">
    <source>
        <dbReference type="ARBA" id="ARBA00023163"/>
    </source>
</evidence>
<evidence type="ECO:0000256" key="2">
    <source>
        <dbReference type="ARBA" id="ARBA00023125"/>
    </source>
</evidence>
<dbReference type="Gene3D" id="1.10.10.10">
    <property type="entry name" value="Winged helix-like DNA-binding domain superfamily/Winged helix DNA-binding domain"/>
    <property type="match status" value="2"/>
</dbReference>
<dbReference type="InterPro" id="IPR000524">
    <property type="entry name" value="Tscrpt_reg_HTH_GntR"/>
</dbReference>
<evidence type="ECO:0000313" key="5">
    <source>
        <dbReference type="EMBL" id="MCO1657036.1"/>
    </source>
</evidence>
<feature type="domain" description="HTH gntR-type" evidence="4">
    <location>
        <begin position="213"/>
        <end position="283"/>
    </location>
</feature>
<keyword evidence="3" id="KW-0804">Transcription</keyword>
<dbReference type="InterPro" id="IPR036388">
    <property type="entry name" value="WH-like_DNA-bd_sf"/>
</dbReference>
<comment type="caution">
    <text evidence="5">The sequence shown here is derived from an EMBL/GenBank/DDBJ whole genome shotgun (WGS) entry which is preliminary data.</text>
</comment>
<sequence length="437" mass="47340">MDRLATVIADRLEKEIIGLGWPAGHTLGSESELTNRFGVSRATFREAARLLEHKQIARMRRGPNGGLLVHAPAAAAVVESMATFFEFSAVPHEAVLTARRPLQVLAARLAVERARVDPDGARAELVRAQGADGPHHAIARLSGNPALAIFISALLQVTPHPVGGRRLPHTDALVAAVLDGDLDEVELRVLDAVDESAEGTDGGPVTVTTDDELKVPERAARMINERIRAAASPPGTVVGSEASLIASLEISRGTFREAVRVLEYYGIAAMRRGVGGGLVVREPDPSRVVGTVVAYLDFLRIEPEQLLQARAAVELATVELAAARLDERNSARLAAGMRAEYGVPGDRVYTVQPELHRLLGELSGNLPLQLFVAVLTRLQTTRLDSHPTHAEGEDARATHERLVAAVAARDPMRARHEMARHLDVMRFFLDRGWTRRP</sequence>
<keyword evidence="1" id="KW-0805">Transcription regulation</keyword>
<dbReference type="SUPFAM" id="SSF48008">
    <property type="entry name" value="GntR ligand-binding domain-like"/>
    <property type="match status" value="1"/>
</dbReference>
<dbReference type="Proteomes" id="UP001165283">
    <property type="component" value="Unassembled WGS sequence"/>
</dbReference>
<protein>
    <submittedName>
        <fullName evidence="5">FadR family transcriptional regulator</fullName>
    </submittedName>
</protein>
<dbReference type="InterPro" id="IPR011711">
    <property type="entry name" value="GntR_C"/>
</dbReference>
<evidence type="ECO:0000313" key="6">
    <source>
        <dbReference type="Proteomes" id="UP001165283"/>
    </source>
</evidence>
<dbReference type="Gene3D" id="1.20.120.530">
    <property type="entry name" value="GntR ligand-binding domain-like"/>
    <property type="match status" value="2"/>
</dbReference>
<dbReference type="PANTHER" id="PTHR43537">
    <property type="entry name" value="TRANSCRIPTIONAL REGULATOR, GNTR FAMILY"/>
    <property type="match status" value="1"/>
</dbReference>
<name>A0ABT1A248_9PSEU</name>
<dbReference type="PROSITE" id="PS50949">
    <property type="entry name" value="HTH_GNTR"/>
    <property type="match status" value="2"/>
</dbReference>
<dbReference type="SMART" id="SM00345">
    <property type="entry name" value="HTH_GNTR"/>
    <property type="match status" value="2"/>
</dbReference>